<feature type="transmembrane region" description="Helical" evidence="7">
    <location>
        <begin position="18"/>
        <end position="37"/>
    </location>
</feature>
<evidence type="ECO:0000313" key="9">
    <source>
        <dbReference type="EMBL" id="AVX03069.1"/>
    </source>
</evidence>
<feature type="transmembrane region" description="Helical" evidence="7">
    <location>
        <begin position="109"/>
        <end position="128"/>
    </location>
</feature>
<evidence type="ECO:0000256" key="7">
    <source>
        <dbReference type="SAM" id="Phobius"/>
    </source>
</evidence>
<dbReference type="PANTHER" id="PTHR43731">
    <property type="entry name" value="RHOMBOID PROTEASE"/>
    <property type="match status" value="1"/>
</dbReference>
<evidence type="ECO:0000256" key="3">
    <source>
        <dbReference type="ARBA" id="ARBA00022692"/>
    </source>
</evidence>
<accession>A0A2R4MB31</accession>
<dbReference type="STRING" id="1122213.GCA_000423365_03235"/>
<dbReference type="InterPro" id="IPR022764">
    <property type="entry name" value="Peptidase_S54_rhomboid_dom"/>
</dbReference>
<name>A0A2R4MB31_9HYPH</name>
<keyword evidence="3 7" id="KW-0812">Transmembrane</keyword>
<keyword evidence="6 7" id="KW-0472">Membrane</keyword>
<evidence type="ECO:0000256" key="1">
    <source>
        <dbReference type="ARBA" id="ARBA00004141"/>
    </source>
</evidence>
<dbReference type="Pfam" id="PF01694">
    <property type="entry name" value="Rhomboid"/>
    <property type="match status" value="1"/>
</dbReference>
<evidence type="ECO:0000259" key="8">
    <source>
        <dbReference type="Pfam" id="PF01694"/>
    </source>
</evidence>
<keyword evidence="10" id="KW-1185">Reference proteome</keyword>
<feature type="transmembrane region" description="Helical" evidence="7">
    <location>
        <begin position="197"/>
        <end position="216"/>
    </location>
</feature>
<dbReference type="GO" id="GO:0016020">
    <property type="term" value="C:membrane"/>
    <property type="evidence" value="ECO:0007669"/>
    <property type="project" value="UniProtKB-SubCell"/>
</dbReference>
<evidence type="ECO:0000256" key="5">
    <source>
        <dbReference type="ARBA" id="ARBA00022989"/>
    </source>
</evidence>
<dbReference type="InterPro" id="IPR035952">
    <property type="entry name" value="Rhomboid-like_sf"/>
</dbReference>
<keyword evidence="5 7" id="KW-1133">Transmembrane helix</keyword>
<feature type="transmembrane region" description="Helical" evidence="7">
    <location>
        <begin position="73"/>
        <end position="97"/>
    </location>
</feature>
<dbReference type="KEGG" id="mmyr:MXMO3_00523"/>
<evidence type="ECO:0000256" key="4">
    <source>
        <dbReference type="ARBA" id="ARBA00022801"/>
    </source>
</evidence>
<protein>
    <submittedName>
        <fullName evidence="9">RHOMBOID-like protein</fullName>
    </submittedName>
</protein>
<evidence type="ECO:0000256" key="6">
    <source>
        <dbReference type="ARBA" id="ARBA00023136"/>
    </source>
</evidence>
<organism evidence="9 10">
    <name type="scientific">Maritalea myrionectae</name>
    <dbReference type="NCBI Taxonomy" id="454601"/>
    <lineage>
        <taxon>Bacteria</taxon>
        <taxon>Pseudomonadati</taxon>
        <taxon>Pseudomonadota</taxon>
        <taxon>Alphaproteobacteria</taxon>
        <taxon>Hyphomicrobiales</taxon>
        <taxon>Devosiaceae</taxon>
        <taxon>Maritalea</taxon>
    </lineage>
</organism>
<dbReference type="Proteomes" id="UP000258927">
    <property type="component" value="Chromosome"/>
</dbReference>
<dbReference type="EMBL" id="CP021330">
    <property type="protein sequence ID" value="AVX03069.1"/>
    <property type="molecule type" value="Genomic_DNA"/>
</dbReference>
<evidence type="ECO:0000256" key="2">
    <source>
        <dbReference type="ARBA" id="ARBA00009045"/>
    </source>
</evidence>
<dbReference type="Gene3D" id="1.20.1540.10">
    <property type="entry name" value="Rhomboid-like"/>
    <property type="match status" value="1"/>
</dbReference>
<keyword evidence="4" id="KW-0378">Hydrolase</keyword>
<dbReference type="SUPFAM" id="SSF144091">
    <property type="entry name" value="Rhomboid-like"/>
    <property type="match status" value="1"/>
</dbReference>
<sequence length="226" mass="25725">MFLPLYDQNPKRFVIKPYVNYALILLTTFLFTIQYLLPVNAENYVIATFGMVPYWLSDARIDQIPFIPDEFTFVTYAFLHGDWLHLLSNMLFLWVFGDNIEDALGHFRYLLFYLLCAAGGGALHYFVYQDDLSPLVGASGAVAGVIGAYILLYPKVRVYVLARIIIPLPLPIPALWVLGAWIAMQIFYVILPQTNAVAWWAHIGGVIAGMLLVLLFKRPEVRLFQS</sequence>
<gene>
    <name evidence="9" type="ORF">MXMO3_00523</name>
</gene>
<comment type="subcellular location">
    <subcellularLocation>
        <location evidence="1">Membrane</location>
        <topology evidence="1">Multi-pass membrane protein</topology>
    </subcellularLocation>
</comment>
<dbReference type="RefSeq" id="WP_162889103.1">
    <property type="nucleotide sequence ID" value="NZ_CP021330.1"/>
</dbReference>
<feature type="transmembrane region" description="Helical" evidence="7">
    <location>
        <begin position="134"/>
        <end position="152"/>
    </location>
</feature>
<feature type="domain" description="Peptidase S54 rhomboid" evidence="8">
    <location>
        <begin position="72"/>
        <end position="216"/>
    </location>
</feature>
<comment type="similarity">
    <text evidence="2">Belongs to the peptidase S54 family.</text>
</comment>
<dbReference type="AlphaFoldDB" id="A0A2R4MB31"/>
<dbReference type="InterPro" id="IPR050925">
    <property type="entry name" value="Rhomboid_protease_S54"/>
</dbReference>
<dbReference type="GO" id="GO:0004252">
    <property type="term" value="F:serine-type endopeptidase activity"/>
    <property type="evidence" value="ECO:0007669"/>
    <property type="project" value="InterPro"/>
</dbReference>
<evidence type="ECO:0000313" key="10">
    <source>
        <dbReference type="Proteomes" id="UP000258927"/>
    </source>
</evidence>
<feature type="transmembrane region" description="Helical" evidence="7">
    <location>
        <begin position="164"/>
        <end position="191"/>
    </location>
</feature>
<dbReference type="PANTHER" id="PTHR43731:SF14">
    <property type="entry name" value="PRESENILIN-ASSOCIATED RHOMBOID-LIKE PROTEIN, MITOCHONDRIAL"/>
    <property type="match status" value="1"/>
</dbReference>
<reference evidence="9 10" key="1">
    <citation type="submission" date="2017-05" db="EMBL/GenBank/DDBJ databases">
        <title>Genome Analysis of Maritalea myrionectae HL2708#5.</title>
        <authorList>
            <consortium name="Cotde Inc.-PKNU"/>
            <person name="Jang D."/>
            <person name="Oh H.-M."/>
        </authorList>
    </citation>
    <scope>NUCLEOTIDE SEQUENCE [LARGE SCALE GENOMIC DNA]</scope>
    <source>
        <strain evidence="9 10">HL2708#5</strain>
    </source>
</reference>
<proteinExistence type="inferred from homology"/>